<dbReference type="Proteomes" id="UP000198775">
    <property type="component" value="Unassembled WGS sequence"/>
</dbReference>
<protein>
    <submittedName>
        <fullName evidence="1">Uncharacterized protein</fullName>
    </submittedName>
</protein>
<organism evidence="1 2">
    <name type="scientific">Halorientalis persicus</name>
    <dbReference type="NCBI Taxonomy" id="1367881"/>
    <lineage>
        <taxon>Archaea</taxon>
        <taxon>Methanobacteriati</taxon>
        <taxon>Methanobacteriota</taxon>
        <taxon>Stenosarchaea group</taxon>
        <taxon>Halobacteria</taxon>
        <taxon>Halobacteriales</taxon>
        <taxon>Haloarculaceae</taxon>
        <taxon>Halorientalis</taxon>
    </lineage>
</organism>
<evidence type="ECO:0000313" key="1">
    <source>
        <dbReference type="EMBL" id="SEO19752.1"/>
    </source>
</evidence>
<dbReference type="EMBL" id="FOCX01000009">
    <property type="protein sequence ID" value="SEO19752.1"/>
    <property type="molecule type" value="Genomic_DNA"/>
</dbReference>
<proteinExistence type="predicted"/>
<gene>
    <name evidence="1" type="ORF">SAMN05216388_100990</name>
</gene>
<name>A0A1H8MQS6_9EURY</name>
<dbReference type="RefSeq" id="WP_092660085.1">
    <property type="nucleotide sequence ID" value="NZ_FOCX01000009.1"/>
</dbReference>
<dbReference type="AlphaFoldDB" id="A0A1H8MQS6"/>
<accession>A0A1H8MQS6</accession>
<sequence length="272" mass="29861">MQSSTAIPIFYKTTNLDTGEPFNARAFLSNAVGQIEARLDIEPGDFPPAVPDDEVGEAVLEQTANAQTNGSSQLPSTLTEQTFLIEYCASKHPLRAAIATDQLTDHADGPVRDVLPDLTTGVLRETVRCELGVQDDFPEVMLESQSPPDPLHVDPLMMVGSLCATANAVEIRSDEDTDRDKLADDLVSIFAPQLGNFSLTGQMWMYEEIGATEARAYLSHYQSPIPSDQFLTDMLREENALGTYVWEVLGHTLRELLAHPEARQAVIDAGEW</sequence>
<reference evidence="2" key="1">
    <citation type="submission" date="2016-10" db="EMBL/GenBank/DDBJ databases">
        <authorList>
            <person name="Varghese N."/>
            <person name="Submissions S."/>
        </authorList>
    </citation>
    <scope>NUCLEOTIDE SEQUENCE [LARGE SCALE GENOMIC DNA]</scope>
    <source>
        <strain evidence="2">IBRC-M 10043</strain>
    </source>
</reference>
<keyword evidence="2" id="KW-1185">Reference proteome</keyword>
<evidence type="ECO:0000313" key="2">
    <source>
        <dbReference type="Proteomes" id="UP000198775"/>
    </source>
</evidence>